<comment type="caution">
    <text evidence="2">The sequence shown here is derived from an EMBL/GenBank/DDBJ whole genome shotgun (WGS) entry which is preliminary data.</text>
</comment>
<dbReference type="Proteomes" id="UP000053467">
    <property type="component" value="Unassembled WGS sequence"/>
</dbReference>
<evidence type="ECO:0000259" key="1">
    <source>
        <dbReference type="Pfam" id="PF07085"/>
    </source>
</evidence>
<organism evidence="2 3">
    <name type="scientific">candidate division TA06 bacterium 34_109</name>
    <dbReference type="NCBI Taxonomy" id="1635277"/>
    <lineage>
        <taxon>Bacteria</taxon>
        <taxon>Bacteria division TA06</taxon>
    </lineage>
</organism>
<dbReference type="EMBL" id="LGGX01000016">
    <property type="protein sequence ID" value="KUK86539.1"/>
    <property type="molecule type" value="Genomic_DNA"/>
</dbReference>
<proteinExistence type="predicted"/>
<name>A0A101I145_UNCT6</name>
<evidence type="ECO:0000313" key="2">
    <source>
        <dbReference type="EMBL" id="KUK86539.1"/>
    </source>
</evidence>
<dbReference type="Gene3D" id="3.40.1390.20">
    <property type="entry name" value="HprK N-terminal domain-like"/>
    <property type="match status" value="1"/>
</dbReference>
<evidence type="ECO:0000313" key="3">
    <source>
        <dbReference type="Proteomes" id="UP000053467"/>
    </source>
</evidence>
<gene>
    <name evidence="2" type="ORF">XE03_1415</name>
</gene>
<dbReference type="InterPro" id="IPR010766">
    <property type="entry name" value="DRTGG"/>
</dbReference>
<accession>A0A101I145</accession>
<feature type="domain" description="DRTGG" evidence="1">
    <location>
        <begin position="31"/>
        <end position="103"/>
    </location>
</feature>
<protein>
    <recommendedName>
        <fullName evidence="1">DRTGG domain-containing protein</fullName>
    </recommendedName>
</protein>
<sequence>MRISEIKEKLNLTVVNDGDLEFENGYVCDLLSVVMGKIQPKSVWLTVQTHKNIVAVAKMAEICAIIICDGFSPDEDTVEAAKKEGVIIFKTEKKSFEVAGLLYNMGVK</sequence>
<dbReference type="Pfam" id="PF07085">
    <property type="entry name" value="DRTGG"/>
    <property type="match status" value="1"/>
</dbReference>
<reference evidence="3" key="1">
    <citation type="journal article" date="2015" name="MBio">
        <title>Genome-Resolved Metagenomic Analysis Reveals Roles for Candidate Phyla and Other Microbial Community Members in Biogeochemical Transformations in Oil Reservoirs.</title>
        <authorList>
            <person name="Hu P."/>
            <person name="Tom L."/>
            <person name="Singh A."/>
            <person name="Thomas B.C."/>
            <person name="Baker B.J."/>
            <person name="Piceno Y.M."/>
            <person name="Andersen G.L."/>
            <person name="Banfield J.F."/>
        </authorList>
    </citation>
    <scope>NUCLEOTIDE SEQUENCE [LARGE SCALE GENOMIC DNA]</scope>
</reference>
<dbReference type="AlphaFoldDB" id="A0A101I145"/>
<dbReference type="InterPro" id="IPR028979">
    <property type="entry name" value="Ser_kin/Pase_Hpr-like_N_sf"/>
</dbReference>
<dbReference type="SUPFAM" id="SSF75138">
    <property type="entry name" value="HprK N-terminal domain-like"/>
    <property type="match status" value="1"/>
</dbReference>